<dbReference type="EC" id="6.3.2.2" evidence="5"/>
<dbReference type="GO" id="GO:0004357">
    <property type="term" value="F:glutamate-cysteine ligase activity"/>
    <property type="evidence" value="ECO:0007669"/>
    <property type="project" value="UniProtKB-UniRule"/>
</dbReference>
<dbReference type="RefSeq" id="WP_044487695.1">
    <property type="nucleotide sequence ID" value="NZ_KK328284.1"/>
</dbReference>
<evidence type="ECO:0000256" key="5">
    <source>
        <dbReference type="HAMAP-Rule" id="MF_02034"/>
    </source>
</evidence>
<dbReference type="GO" id="GO:0006750">
    <property type="term" value="P:glutathione biosynthetic process"/>
    <property type="evidence" value="ECO:0007669"/>
    <property type="project" value="UniProtKB-UniRule"/>
</dbReference>
<dbReference type="PATRIC" id="fig|1324261.3.peg.5552"/>
<dbReference type="PIRSF" id="PIRSF017901">
    <property type="entry name" value="GCL"/>
    <property type="match status" value="1"/>
</dbReference>
<dbReference type="UniPathway" id="UPA01014"/>
<proteinExistence type="inferred from homology"/>
<dbReference type="HAMAP" id="MF_02034">
    <property type="entry name" value="EgtA"/>
    <property type="match status" value="1"/>
</dbReference>
<dbReference type="Proteomes" id="UP000025947">
    <property type="component" value="Unassembled WGS sequence"/>
</dbReference>
<dbReference type="InterPro" id="IPR017809">
    <property type="entry name" value="EgtA_Actinobacteria"/>
</dbReference>
<comment type="similarity">
    <text evidence="5 6">Belongs to the glutamate--cysteine ligase type 2 family. EgtA subfamily.</text>
</comment>
<protein>
    <recommendedName>
        <fullName evidence="5">Glutamate--cysteine ligase EgtA</fullName>
        <ecNumber evidence="5">6.3.2.2</ecNumber>
    </recommendedName>
    <alternativeName>
        <fullName evidence="5">Gamma-glutamylcysteine synthase</fullName>
        <shortName evidence="5">GCS</shortName>
        <shortName evidence="5">Gamma-ECS</shortName>
    </alternativeName>
</protein>
<dbReference type="InterPro" id="IPR035434">
    <property type="entry name" value="GCL_bact_plant"/>
</dbReference>
<evidence type="ECO:0000313" key="8">
    <source>
        <dbReference type="Proteomes" id="UP000025947"/>
    </source>
</evidence>
<dbReference type="EMBL" id="JLXW01000013">
    <property type="protein sequence ID" value="KBZ56996.1"/>
    <property type="molecule type" value="Genomic_DNA"/>
</dbReference>
<dbReference type="InterPro" id="IPR006336">
    <property type="entry name" value="GCS2"/>
</dbReference>
<dbReference type="HOGENOM" id="CLU_037109_0_0_11"/>
<comment type="catalytic activity">
    <reaction evidence="4 5 6">
        <text>L-cysteine + L-glutamate + ATP = gamma-L-glutamyl-L-cysteine + ADP + phosphate + H(+)</text>
        <dbReference type="Rhea" id="RHEA:13285"/>
        <dbReference type="ChEBI" id="CHEBI:15378"/>
        <dbReference type="ChEBI" id="CHEBI:29985"/>
        <dbReference type="ChEBI" id="CHEBI:30616"/>
        <dbReference type="ChEBI" id="CHEBI:35235"/>
        <dbReference type="ChEBI" id="CHEBI:43474"/>
        <dbReference type="ChEBI" id="CHEBI:58173"/>
        <dbReference type="ChEBI" id="CHEBI:456216"/>
        <dbReference type="EC" id="6.3.2.2"/>
    </reaction>
</comment>
<comment type="caution">
    <text evidence="7">The sequence shown here is derived from an EMBL/GenBank/DDBJ whole genome shotgun (WGS) entry which is preliminary data.</text>
</comment>
<accession>A0A051TKZ7</accession>
<dbReference type="InterPro" id="IPR014746">
    <property type="entry name" value="Gln_synth/guanido_kin_cat_dom"/>
</dbReference>
<sequence length="440" mass="46589">MTFAPITAAASQSESRVAGADPAPELDIAELGDSAAVAHYIAEGCLVDAPLGRVGLELEAHCHDPADPHRRPSWSEISDVLDALPALPGGSRITVEPGGAVELSGPPADGVLPAIDAMRRDQAVLRPAFAAAGLGLVFLGADPLRPPKRINPGARYRAMEQFFATSRSGEAGAAMMTSTASIQVNLDAGPRDGWAARVRLAHALGPTMIAITANSPMLDGDFTGWVSSRQRVWGRMDSARCGPILGASGDDPGTDWGRYALKAPVMLVHNPDAEAVTQWVPFADWVDGRVLLGDRRPSFADLEYHLTTLFPPVRPRQWLEIRYLDSVPDALWPAVAFTLAVLLDDPDAADIAAEAVEPVATAWDTAARVGLRDRRLYAAANACMAVAAAKAPAELADSMQRLVRLVDQGRCPGDDFSDRVVEHGLAAAVSEAARCPQGEL</sequence>
<evidence type="ECO:0000256" key="1">
    <source>
        <dbReference type="ARBA" id="ARBA00022598"/>
    </source>
</evidence>
<dbReference type="Gene3D" id="3.30.590.20">
    <property type="match status" value="1"/>
</dbReference>
<evidence type="ECO:0000256" key="4">
    <source>
        <dbReference type="ARBA" id="ARBA00048819"/>
    </source>
</evidence>
<dbReference type="Pfam" id="PF04107">
    <property type="entry name" value="GCS2"/>
    <property type="match status" value="1"/>
</dbReference>
<evidence type="ECO:0000313" key="7">
    <source>
        <dbReference type="EMBL" id="KBZ56996.1"/>
    </source>
</evidence>
<keyword evidence="2 5" id="KW-0547">Nucleotide-binding</keyword>
<evidence type="ECO:0000256" key="6">
    <source>
        <dbReference type="PIRNR" id="PIRNR017901"/>
    </source>
</evidence>
<name>A0A051TKZ7_9MYCO</name>
<dbReference type="NCBIfam" id="TIGR03444">
    <property type="entry name" value="EgtA_Cys_ligase"/>
    <property type="match status" value="1"/>
</dbReference>
<reference evidence="7 8" key="1">
    <citation type="submission" date="2014-04" db="EMBL/GenBank/DDBJ databases">
        <title>The Genome Sequence of Mycobacterium tuberculosis TKK-01-0051.</title>
        <authorList>
            <consortium name="The Broad Institute Genomics Platform"/>
            <consortium name="The Broad Institute Genome Sequencing Center for Infectious Disease"/>
            <person name="Earl A.M."/>
            <person name="Cohen K."/>
            <person name="Pym A."/>
            <person name="Bishai W."/>
            <person name="Maharaj K."/>
            <person name="Desjardins C."/>
            <person name="Abeel T."/>
            <person name="Young S."/>
            <person name="Zeng Q."/>
            <person name="Gargeya S."/>
            <person name="Abouelleil A."/>
            <person name="Alvarado L."/>
            <person name="Chapman S.B."/>
            <person name="Gainer-Dewar J."/>
            <person name="Goldberg J."/>
            <person name="Griggs A."/>
            <person name="Gujja S."/>
            <person name="Hansen M."/>
            <person name="Howarth C."/>
            <person name="Imamovic A."/>
            <person name="Larimer J."/>
            <person name="Murphy C."/>
            <person name="Naylor J."/>
            <person name="Pearson M."/>
            <person name="Poon T.W."/>
            <person name="Priest M."/>
            <person name="Roberts A."/>
            <person name="Saif S."/>
            <person name="Shea T."/>
            <person name="Sykes S."/>
            <person name="Wortman J."/>
            <person name="Nusbaum C."/>
            <person name="Birren B."/>
        </authorList>
    </citation>
    <scope>NUCLEOTIDE SEQUENCE [LARGE SCALE GENOMIC DNA]</scope>
    <source>
        <strain evidence="7 8">TKK-01-0051</strain>
    </source>
</reference>
<comment type="pathway">
    <text evidence="5">Amino-acid biosynthesis; ergothioneine biosynthesis.</text>
</comment>
<keyword evidence="8" id="KW-1185">Reference proteome</keyword>
<dbReference type="AlphaFoldDB" id="A0A051TKZ7"/>
<gene>
    <name evidence="5" type="primary">egtA</name>
    <name evidence="7" type="ORF">K875_05512</name>
</gene>
<keyword evidence="1 5" id="KW-0436">Ligase</keyword>
<dbReference type="PANTHER" id="PTHR34378:SF1">
    <property type="entry name" value="GLUTAMATE--CYSTEINE LIGASE, CHLOROPLASTIC"/>
    <property type="match status" value="1"/>
</dbReference>
<keyword evidence="3 5" id="KW-0067">ATP-binding</keyword>
<dbReference type="GO" id="GO:0005524">
    <property type="term" value="F:ATP binding"/>
    <property type="evidence" value="ECO:0007669"/>
    <property type="project" value="UniProtKB-UniRule"/>
</dbReference>
<dbReference type="SUPFAM" id="SSF55931">
    <property type="entry name" value="Glutamine synthetase/guanido kinase"/>
    <property type="match status" value="1"/>
</dbReference>
<dbReference type="PANTHER" id="PTHR34378">
    <property type="entry name" value="GLUTAMATE--CYSTEINE LIGASE, CHLOROPLASTIC"/>
    <property type="match status" value="1"/>
</dbReference>
<evidence type="ECO:0000256" key="3">
    <source>
        <dbReference type="ARBA" id="ARBA00022840"/>
    </source>
</evidence>
<dbReference type="GO" id="GO:0052699">
    <property type="term" value="P:ergothioneine biosynthetic process"/>
    <property type="evidence" value="ECO:0007669"/>
    <property type="project" value="UniProtKB-UniRule"/>
</dbReference>
<organism evidence="7 8">
    <name type="scientific">Mycobacterium [tuberculosis] TKK-01-0051</name>
    <dbReference type="NCBI Taxonomy" id="1324261"/>
    <lineage>
        <taxon>Bacteria</taxon>
        <taxon>Bacillati</taxon>
        <taxon>Actinomycetota</taxon>
        <taxon>Actinomycetes</taxon>
        <taxon>Mycobacteriales</taxon>
        <taxon>Mycobacteriaceae</taxon>
        <taxon>Mycobacterium</taxon>
        <taxon>Mycobacterium avium complex (MAC)</taxon>
    </lineage>
</organism>
<comment type="function">
    <text evidence="5">Catalyzes the synthesis of gamma-glutamylcysteine (gamma-GC). This compound is used as substrate for the biosynthesis of the low-molecular thiol compound ergothioneine.</text>
</comment>
<evidence type="ECO:0000256" key="2">
    <source>
        <dbReference type="ARBA" id="ARBA00022741"/>
    </source>
</evidence>